<accession>A0ABV7Z4D4</accession>
<sequence length="2846" mass="302383">MNTFPNKNQTKIVSQKTILKLLSLLLFAFHSYGEGTKELSPNSTKITSLYFSPSTGVGSNFNAASEDRIYFKIGNHTTENFYFGVGNCVTSNNPNTSVTDAYYRILNSAGTVVKGPALLDRTQIDTHAKALAGANINATAPTGYTPIVFDPTANDDYYIEIYRSSNAGATSSNGNFNIPFFDFQVATAAGSRINGRVYAEKWSFRATSPTTNWRGDFTDYIDPTLYTFTADQTVVKVQFTDFQPLAFVPAFNSYGVNSDETDWFIGRRSVTSGASSPTLVGGFKTFLNQPDGTQYPPAALATAPTINGKITGCPGGYLIPYFSNVNGDVRFLLDLNGVAGFQAGTADVILEQKDVVAGNNFMPWDGKNGLGVALAANSTMNSTISMLRGRINMPVYDAEVNSKGFQISAVSPASVSVVKMYWDDSHLTNITGNGTNLNNTTGPGIDNSINGQASPGHAWNGAYGTTLITPPATATTDGNATTDASDDFGNLRTINTWFWGLEEQSGSLNIRLPYCLSISGTVYQDGNALKDNLINGVGSNAGGLYAYLVDSTNKVVAIDTVTVDGFYGFNKFDSGNYKVRISNLPGQIGNTPPATVLPAGFNLTGEGIASGGDGVIDGETAVKLVASDISGVLFGINKAPESNPASVTLPNPFGTNQVTVPTVSGSDSEDGALGANNRITIKVLPVNAILYYDGVAVIEKDTIFNYDPALLTLDPSFENAGTVTFQYAFVDNAIVEDPTPATVTVNFVASPPVATDDEKLNNIGGSTVTLNIIGNDKIADAKAPLASEVKVDLNSTLTGVQDSLVVSGEGVWVYDSLTGNVTFKPAVEITNNPTDISYIIIEKLTGLSDTAKINIEYIPPVANNDEQLAILPGDTVSVNILANDKLSDNSTATPSAVIVDLNPSLSGVQDTLKVVGEGVWTYNSATGVLTFTPEPGFTTDPTDITYQITEKLTGLKDLGVLNIEYQRFPPIAIKDENLGNAPGNKATLNILNNDMLSDSSAAILSKVRVDVNIALAGEQTTYSVPNQGVWAYDSLSGKLTFTPEIGFTTDPSDIIYSLVEKSTGLSDTTIVRVGYNEVNPYAKYDQSLANTPGKTVELNLLTNDLLSDSSAVLPAKVRVDLNENIAGVQTTLIVPNEGVWKYDSLSGNVTFTPEAGFTTDPTIISYTLMEKLTGLSDNALITIQYLERPPYAKNDESLGNTSGDLVVLNLLTNDKLSDSTAAQASKVMVDLNPSIAGVQITYVVAGQGIWSYDSVTGNASFMPEVTFTLNPTDIPYVLIEKLTGLNDTAMINVEYMPPAANNDQNLGNTPGQAVSVNILANDKLSDNSPVSPSTVTVDLNPALPGVQDTLIVSGEGIWTYVDTTGVLTFTPYPGFTANPTDITYVLTDKSNGLSDEGLLNVEYLQYPPIAIKDENLGNTPGKKVSLNVLANDMLSDSSVATPSKVQVDLNLTMAGTQNSLTVINQGVWGYDSLSGILLFTPEAGFTTDPSVIIYNLIAKSNGLSDTTIVKVTYNEIPPFAKNDESLANKPGKTVVLNIVSNDKLSDSTVAVASKVRVDLNPSLAGVQTVLSVTNQGVWSYDSLSGNVTFAPETGFTTDPTDISYALIEKITGFSSSALINAEYTELPPYAKNGESLSNKPGDTVILNIISNDKLSDSSAIVLSKIKIDLNPSLSGIQNSLTVANEGIWTYDSLSGNVSFIPSIGFTTDPTDIPYLLIEKITGLSAQALINVEYTEVPPKAKNDESLANKPGNTVVLNILTNDKLSDSTAALPSRVRVDLNTSMAGVQTMLTLANQGVWSYDSLSGNVSFMPAAGFTTDPTDITYNLIEKSTGLSSSARINVEYTEVAPKAFNDSKLANAVGTVATLNILTNDKLSDSTAVVASKVRVDLNTTLSGVQTSLAVANQGVWAYDSLTGNVSFTPAINFTTDPTDITYSLIEKLTGLSSNAIIHVDYFEKAPIANNDSKLDNDKGTTVTLSILANDTLSNKQVASRNIVTVDLNPTLAGNQNTLTVNNQGVYSYSTSTGLVTFTPSTSLAGNPTPIKYVLIENSNMLSDTALITVTYKLQMIANEDQSNSNTPGQSAQLNIVSNDTLSNGVKATPGDVIIDLDPNTVGVEDTLKVPYQGTWIYNPVTGVLTFKPENGFSGNPDPIQYLITEIGTGANSQASVTVLYIPVPPVAVNDAKLGNLPQTPVSLNIVKNDVLADGTLANETLVYVDLDLTKAGNQDSFKVNKVGVYLYNSNTGMVTFKPDTALKTNPAPIQYILIEKSTFLTDTATITLTFAEPVVATNDQSVGNTLGTPVSINIIQNDSLSNDSKATPSSVIIDLNPNTPAVEDTLKVPGQGTWVYVPASGVLTFTPEVGFTSDPTPITYLITDKTTFAQGTATITVDYVQANPVANSDQSLNNLPMTNVILDILLNDKLSDNSQAVFGKVDVDLNLASAGVQHSLTVIGEGTYIYNPANGRVTFSPTSGYYKQPSDKIYSLIETGTGQSDTAKIKITYTYTSLLELTKTAVLFGKGYVGDTIEYTFSVVNKGNVPVSNLSITDTLVAKTPLVLTPSVLQPAGIGTAKALYILKLQDVLRGTVTNTATVNGQDPNSLVVSDVSDNGNVSQPGNSDPTILYLPQSYEVDLKLTQNVDGNCKRQIGDTITYTLVVQREDTLNLQVTATIKDSLGVNLRFISANATSGTYNSTTKMWSGLSLGKNGKDTLVIKALVLTSIGGTNCNVAWVQSSNYNDVDSTPGDQDPTEDDYSKACISVPIQICAERNESALLAAETGHTSYQWYKDGQIIQGATSVTYSAIAAGQYTITVDGNTCNGNNCCPIYVEENCVCPPKICIPITIKKIQK</sequence>
<evidence type="ECO:0008006" key="5">
    <source>
        <dbReference type="Google" id="ProtNLM"/>
    </source>
</evidence>
<comment type="caution">
    <text evidence="3">The sequence shown here is derived from an EMBL/GenBank/DDBJ whole genome shotgun (WGS) entry which is preliminary data.</text>
</comment>
<evidence type="ECO:0000313" key="3">
    <source>
        <dbReference type="EMBL" id="MFC3813058.1"/>
    </source>
</evidence>
<feature type="domain" description="DUF7507" evidence="2">
    <location>
        <begin position="2507"/>
        <end position="2603"/>
    </location>
</feature>
<organism evidence="3 4">
    <name type="scientific">Lacihabitans lacunae</name>
    <dbReference type="NCBI Taxonomy" id="1028214"/>
    <lineage>
        <taxon>Bacteria</taxon>
        <taxon>Pseudomonadati</taxon>
        <taxon>Bacteroidota</taxon>
        <taxon>Cytophagia</taxon>
        <taxon>Cytophagales</taxon>
        <taxon>Leadbetterellaceae</taxon>
        <taxon>Lacihabitans</taxon>
    </lineage>
</organism>
<evidence type="ECO:0000313" key="4">
    <source>
        <dbReference type="Proteomes" id="UP001595616"/>
    </source>
</evidence>
<dbReference type="EMBL" id="JBHRYQ010000001">
    <property type="protein sequence ID" value="MFC3813058.1"/>
    <property type="molecule type" value="Genomic_DNA"/>
</dbReference>
<dbReference type="NCBIfam" id="TIGR01451">
    <property type="entry name" value="B_ant_repeat"/>
    <property type="match status" value="1"/>
</dbReference>
<evidence type="ECO:0000259" key="2">
    <source>
        <dbReference type="Pfam" id="PF24346"/>
    </source>
</evidence>
<protein>
    <recommendedName>
        <fullName evidence="5">Tandem-95 repeat protein</fullName>
    </recommendedName>
</protein>
<name>A0ABV7Z4D4_9BACT</name>
<proteinExistence type="predicted"/>
<dbReference type="InterPro" id="IPR047589">
    <property type="entry name" value="DUF11_rpt"/>
</dbReference>
<dbReference type="InterPro" id="IPR001434">
    <property type="entry name" value="OmcB-like_DUF11"/>
</dbReference>
<dbReference type="InterPro" id="IPR055354">
    <property type="entry name" value="DUF7507"/>
</dbReference>
<dbReference type="Gene3D" id="2.60.40.10">
    <property type="entry name" value="Immunoglobulins"/>
    <property type="match status" value="1"/>
</dbReference>
<dbReference type="Proteomes" id="UP001595616">
    <property type="component" value="Unassembled WGS sequence"/>
</dbReference>
<dbReference type="Pfam" id="PF24346">
    <property type="entry name" value="DUF7507"/>
    <property type="match status" value="1"/>
</dbReference>
<reference evidence="4" key="1">
    <citation type="journal article" date="2019" name="Int. J. Syst. Evol. Microbiol.">
        <title>The Global Catalogue of Microorganisms (GCM) 10K type strain sequencing project: providing services to taxonomists for standard genome sequencing and annotation.</title>
        <authorList>
            <consortium name="The Broad Institute Genomics Platform"/>
            <consortium name="The Broad Institute Genome Sequencing Center for Infectious Disease"/>
            <person name="Wu L."/>
            <person name="Ma J."/>
        </authorList>
    </citation>
    <scope>NUCLEOTIDE SEQUENCE [LARGE SCALE GENOMIC DNA]</scope>
    <source>
        <strain evidence="4">CECT 7956</strain>
    </source>
</reference>
<dbReference type="RefSeq" id="WP_379839964.1">
    <property type="nucleotide sequence ID" value="NZ_JBHRYQ010000001.1"/>
</dbReference>
<gene>
    <name evidence="3" type="ORF">ACFOOI_20505</name>
</gene>
<dbReference type="InterPro" id="IPR013783">
    <property type="entry name" value="Ig-like_fold"/>
</dbReference>
<keyword evidence="4" id="KW-1185">Reference proteome</keyword>
<feature type="domain" description="DUF11" evidence="1">
    <location>
        <begin position="2630"/>
        <end position="2740"/>
    </location>
</feature>
<evidence type="ECO:0000259" key="1">
    <source>
        <dbReference type="Pfam" id="PF01345"/>
    </source>
</evidence>
<dbReference type="Pfam" id="PF01345">
    <property type="entry name" value="DUF11"/>
    <property type="match status" value="1"/>
</dbReference>